<accession>A0A1F6BXR2</accession>
<dbReference type="EMBL" id="MFKO01000002">
    <property type="protein sequence ID" value="OGG41755.1"/>
    <property type="molecule type" value="Genomic_DNA"/>
</dbReference>
<evidence type="ECO:0000313" key="2">
    <source>
        <dbReference type="Proteomes" id="UP000176322"/>
    </source>
</evidence>
<proteinExistence type="predicted"/>
<gene>
    <name evidence="1" type="ORF">A2837_00875</name>
</gene>
<reference evidence="1 2" key="1">
    <citation type="journal article" date="2016" name="Nat. Commun.">
        <title>Thousands of microbial genomes shed light on interconnected biogeochemical processes in an aquifer system.</title>
        <authorList>
            <person name="Anantharaman K."/>
            <person name="Brown C.T."/>
            <person name="Hug L.A."/>
            <person name="Sharon I."/>
            <person name="Castelle C.J."/>
            <person name="Probst A.J."/>
            <person name="Thomas B.C."/>
            <person name="Singh A."/>
            <person name="Wilkins M.J."/>
            <person name="Karaoz U."/>
            <person name="Brodie E.L."/>
            <person name="Williams K.H."/>
            <person name="Hubbard S.S."/>
            <person name="Banfield J.F."/>
        </authorList>
    </citation>
    <scope>NUCLEOTIDE SEQUENCE [LARGE SCALE GENOMIC DNA]</scope>
</reference>
<name>A0A1F6BXR2_9BACT</name>
<dbReference type="Proteomes" id="UP000176322">
    <property type="component" value="Unassembled WGS sequence"/>
</dbReference>
<comment type="caution">
    <text evidence="1">The sequence shown here is derived from an EMBL/GenBank/DDBJ whole genome shotgun (WGS) entry which is preliminary data.</text>
</comment>
<sequence>MRSSSMTKTTLPLYALLISTVSSVDGSPKSLEDAKFAAKLAANGEIPADKLPEVASAIDQQLGMIAGGDGIHVCEAHQMLMQARASISGQVDFYKQQLDMFDDDNQLSLGIDNKLGAAASIMPTAGMIRDGAVHHPAE</sequence>
<dbReference type="STRING" id="1798475.A2837_00875"/>
<evidence type="ECO:0000313" key="1">
    <source>
        <dbReference type="EMBL" id="OGG41755.1"/>
    </source>
</evidence>
<dbReference type="AlphaFoldDB" id="A0A1F6BXR2"/>
<protein>
    <submittedName>
        <fullName evidence="1">Uncharacterized protein</fullName>
    </submittedName>
</protein>
<organism evidence="1 2">
    <name type="scientific">Candidatus Kaiserbacteria bacterium RIFCSPHIGHO2_01_FULL_46_22</name>
    <dbReference type="NCBI Taxonomy" id="1798475"/>
    <lineage>
        <taxon>Bacteria</taxon>
        <taxon>Candidatus Kaiseribacteriota</taxon>
    </lineage>
</organism>